<dbReference type="SUPFAM" id="SSF69318">
    <property type="entry name" value="Integrin alpha N-terminal domain"/>
    <property type="match status" value="1"/>
</dbReference>
<proteinExistence type="predicted"/>
<keyword evidence="1" id="KW-0732">Signal</keyword>
<organism evidence="2 3">
    <name type="scientific">Sedimentitalea xiamensis</name>
    <dbReference type="NCBI Taxonomy" id="3050037"/>
    <lineage>
        <taxon>Bacteria</taxon>
        <taxon>Pseudomonadati</taxon>
        <taxon>Pseudomonadota</taxon>
        <taxon>Alphaproteobacteria</taxon>
        <taxon>Rhodobacterales</taxon>
        <taxon>Paracoccaceae</taxon>
        <taxon>Sedimentitalea</taxon>
    </lineage>
</organism>
<evidence type="ECO:0000313" key="2">
    <source>
        <dbReference type="EMBL" id="MDK3071866.1"/>
    </source>
</evidence>
<gene>
    <name evidence="2" type="ORF">QO034_01975</name>
</gene>
<dbReference type="RefSeq" id="WP_284483823.1">
    <property type="nucleotide sequence ID" value="NZ_JASNJE010000002.1"/>
</dbReference>
<dbReference type="EMBL" id="JASNJE010000002">
    <property type="protein sequence ID" value="MDK3071866.1"/>
    <property type="molecule type" value="Genomic_DNA"/>
</dbReference>
<sequence length="238" mass="25353">MLLAQGAAAQDGWATAPGTGIVAARYDADADVYPHRIMGRIREKHVLLAQDDAGQVHSVDLRQSGSSVFEDIAPRVVDADGDGVNDVVVVETDPRAGAQLAVYGLRRGGLTKIAATPHIGTRFRWLAPVAVADLDGDGTVDLAYVDRPHLAMTLQVWTWAGGGLTRIAEMGDLTNHRIGDEVIWGGLRDCGAGPEMVLADGGFNRIVLVRLTSNGLRRETTGLAATDGGFRRVLSCRY</sequence>
<protein>
    <submittedName>
        <fullName evidence="2">FG-GAP-like repeat-containing protein</fullName>
    </submittedName>
</protein>
<name>A0ABT7F9T7_9RHOB</name>
<reference evidence="2 3" key="1">
    <citation type="submission" date="2023-05" db="EMBL/GenBank/DDBJ databases">
        <title>Sedimentitalea sp. nov. JM2-8.</title>
        <authorList>
            <person name="Huang J."/>
        </authorList>
    </citation>
    <scope>NUCLEOTIDE SEQUENCE [LARGE SCALE GENOMIC DNA]</scope>
    <source>
        <strain evidence="2 3">JM2-8</strain>
    </source>
</reference>
<dbReference type="InterPro" id="IPR028994">
    <property type="entry name" value="Integrin_alpha_N"/>
</dbReference>
<evidence type="ECO:0000313" key="3">
    <source>
        <dbReference type="Proteomes" id="UP001227126"/>
    </source>
</evidence>
<comment type="caution">
    <text evidence="2">The sequence shown here is derived from an EMBL/GenBank/DDBJ whole genome shotgun (WGS) entry which is preliminary data.</text>
</comment>
<evidence type="ECO:0000256" key="1">
    <source>
        <dbReference type="ARBA" id="ARBA00022729"/>
    </source>
</evidence>
<keyword evidence="3" id="KW-1185">Reference proteome</keyword>
<dbReference type="Proteomes" id="UP001227126">
    <property type="component" value="Unassembled WGS sequence"/>
</dbReference>
<accession>A0ABT7F9T7</accession>
<dbReference type="InterPro" id="IPR013517">
    <property type="entry name" value="FG-GAP"/>
</dbReference>
<dbReference type="Gene3D" id="2.130.10.130">
    <property type="entry name" value="Integrin alpha, N-terminal"/>
    <property type="match status" value="1"/>
</dbReference>
<dbReference type="Pfam" id="PF13517">
    <property type="entry name" value="FG-GAP_3"/>
    <property type="match status" value="1"/>
</dbReference>